<dbReference type="GO" id="GO:0016779">
    <property type="term" value="F:nucleotidyltransferase activity"/>
    <property type="evidence" value="ECO:0007669"/>
    <property type="project" value="TreeGrafter"/>
</dbReference>
<reference evidence="2" key="1">
    <citation type="journal article" date="2020" name="Fungal Divers.">
        <title>Resolving the Mortierellaceae phylogeny through synthesis of multi-gene phylogenetics and phylogenomics.</title>
        <authorList>
            <person name="Vandepol N."/>
            <person name="Liber J."/>
            <person name="Desiro A."/>
            <person name="Na H."/>
            <person name="Kennedy M."/>
            <person name="Barry K."/>
            <person name="Grigoriev I.V."/>
            <person name="Miller A.N."/>
            <person name="O'Donnell K."/>
            <person name="Stajich J.E."/>
            <person name="Bonito G."/>
        </authorList>
    </citation>
    <scope>NUCLEOTIDE SEQUENCE</scope>
    <source>
        <strain evidence="2">KOD1015</strain>
    </source>
</reference>
<dbReference type="PANTHER" id="PTHR12271">
    <property type="entry name" value="POLY A POLYMERASE CID PAP -RELATED"/>
    <property type="match status" value="1"/>
</dbReference>
<dbReference type="EMBL" id="JAABOA010005013">
    <property type="protein sequence ID" value="KAF9577301.1"/>
    <property type="molecule type" value="Genomic_DNA"/>
</dbReference>
<dbReference type="AlphaFoldDB" id="A0A9P6KA30"/>
<dbReference type="Gene3D" id="1.10.1410.10">
    <property type="match status" value="1"/>
</dbReference>
<accession>A0A9P6KA30</accession>
<organism evidence="2 3">
    <name type="scientific">Lunasporangiospora selenospora</name>
    <dbReference type="NCBI Taxonomy" id="979761"/>
    <lineage>
        <taxon>Eukaryota</taxon>
        <taxon>Fungi</taxon>
        <taxon>Fungi incertae sedis</taxon>
        <taxon>Mucoromycota</taxon>
        <taxon>Mortierellomycotina</taxon>
        <taxon>Mortierellomycetes</taxon>
        <taxon>Mortierellales</taxon>
        <taxon>Mortierellaceae</taxon>
        <taxon>Lunasporangiospora</taxon>
    </lineage>
</organism>
<sequence>SNYITALKRLVGHRVALGSYALELLLIAFLQTENPPLLPKLQSSGSGGVTEGGHSGDQTIEKSNHDTVKEVIIQGIDCSFDRDWKRYEGMGSGNVKSAAELMMECCRFFGYVFDYEHKEVNTRVGTFRWRSAPMLSSSDGSSDGSNVNRTSLSGPTDILSLSSLSIFPLQISIPKSKGPGGGGRDSEAGGFYVMDPFLVGYNVAWRCDAELVRSIKECFQDVYEALNDGEINIAFSD</sequence>
<feature type="non-terminal residue" evidence="2">
    <location>
        <position position="1"/>
    </location>
</feature>
<gene>
    <name evidence="2" type="ORF">BGW38_007586</name>
</gene>
<comment type="caution">
    <text evidence="2">The sequence shown here is derived from an EMBL/GenBank/DDBJ whole genome shotgun (WGS) entry which is preliminary data.</text>
</comment>
<keyword evidence="3" id="KW-1185">Reference proteome</keyword>
<feature type="compositionally biased region" description="Gly residues" evidence="1">
    <location>
        <begin position="45"/>
        <end position="55"/>
    </location>
</feature>
<dbReference type="Proteomes" id="UP000780801">
    <property type="component" value="Unassembled WGS sequence"/>
</dbReference>
<proteinExistence type="predicted"/>
<evidence type="ECO:0000256" key="1">
    <source>
        <dbReference type="SAM" id="MobiDB-lite"/>
    </source>
</evidence>
<evidence type="ECO:0000313" key="3">
    <source>
        <dbReference type="Proteomes" id="UP000780801"/>
    </source>
</evidence>
<name>A0A9P6KA30_9FUNG</name>
<protein>
    <submittedName>
        <fullName evidence="2">Uncharacterized protein</fullName>
    </submittedName>
</protein>
<feature type="region of interest" description="Disordered" evidence="1">
    <location>
        <begin position="40"/>
        <end position="61"/>
    </location>
</feature>
<dbReference type="PANTHER" id="PTHR12271:SF40">
    <property type="entry name" value="POLY(A) RNA POLYMERASE GLD2"/>
    <property type="match status" value="1"/>
</dbReference>
<dbReference type="SUPFAM" id="SSF81631">
    <property type="entry name" value="PAP/OAS1 substrate-binding domain"/>
    <property type="match status" value="1"/>
</dbReference>
<evidence type="ECO:0000313" key="2">
    <source>
        <dbReference type="EMBL" id="KAF9577301.1"/>
    </source>
</evidence>
<dbReference type="GO" id="GO:0031123">
    <property type="term" value="P:RNA 3'-end processing"/>
    <property type="evidence" value="ECO:0007669"/>
    <property type="project" value="TreeGrafter"/>
</dbReference>
<dbReference type="OrthoDB" id="1305878at2759"/>